<dbReference type="Gene3D" id="2.60.120.590">
    <property type="entry name" value="Alpha-ketoglutarate-dependent dioxygenase AlkB-like"/>
    <property type="match status" value="1"/>
</dbReference>
<dbReference type="InterPro" id="IPR005123">
    <property type="entry name" value="Oxoglu/Fe-dep_dioxygenase_dom"/>
</dbReference>
<dbReference type="RefSeq" id="WP_106306456.1">
    <property type="nucleotide sequence ID" value="NZ_PVWO01000195.1"/>
</dbReference>
<evidence type="ECO:0000259" key="1">
    <source>
        <dbReference type="PROSITE" id="PS51471"/>
    </source>
</evidence>
<dbReference type="GO" id="GO:0006307">
    <property type="term" value="P:DNA alkylation repair"/>
    <property type="evidence" value="ECO:0007669"/>
    <property type="project" value="InterPro"/>
</dbReference>
<dbReference type="InterPro" id="IPR037151">
    <property type="entry name" value="AlkB-like_sf"/>
</dbReference>
<keyword evidence="3" id="KW-1185">Reference proteome</keyword>
<dbReference type="PANTHER" id="PTHR31212:SF5">
    <property type="entry name" value="ISOCHORISMATASE FAMILY PROTEIN FAMILY (AFU_ORTHOLOGUE AFUA_3G14500)"/>
    <property type="match status" value="1"/>
</dbReference>
<organism evidence="2 3">
    <name type="scientific">Chamaesiphon polymorphus CCALA 037</name>
    <dbReference type="NCBI Taxonomy" id="2107692"/>
    <lineage>
        <taxon>Bacteria</taxon>
        <taxon>Bacillati</taxon>
        <taxon>Cyanobacteriota</taxon>
        <taxon>Cyanophyceae</taxon>
        <taxon>Gomontiellales</taxon>
        <taxon>Chamaesiphonaceae</taxon>
        <taxon>Chamaesiphon</taxon>
    </lineage>
</organism>
<dbReference type="AlphaFoldDB" id="A0A2T1GCY3"/>
<dbReference type="EMBL" id="PVWO01000195">
    <property type="protein sequence ID" value="PSB55311.1"/>
    <property type="molecule type" value="Genomic_DNA"/>
</dbReference>
<dbReference type="CDD" id="cd00431">
    <property type="entry name" value="cysteine_hydrolases"/>
    <property type="match status" value="1"/>
</dbReference>
<dbReference type="InterPro" id="IPR032854">
    <property type="entry name" value="ALKBH3"/>
</dbReference>
<dbReference type="GO" id="GO:0051213">
    <property type="term" value="F:dioxygenase activity"/>
    <property type="evidence" value="ECO:0007669"/>
    <property type="project" value="InterPro"/>
</dbReference>
<evidence type="ECO:0000313" key="3">
    <source>
        <dbReference type="Proteomes" id="UP000238937"/>
    </source>
</evidence>
<dbReference type="Proteomes" id="UP000238937">
    <property type="component" value="Unassembled WGS sequence"/>
</dbReference>
<dbReference type="InterPro" id="IPR036380">
    <property type="entry name" value="Isochorismatase-like_sf"/>
</dbReference>
<accession>A0A2T1GCY3</accession>
<dbReference type="PANTHER" id="PTHR31212">
    <property type="entry name" value="ALPHA-KETOGLUTARATE-DEPENDENT DIOXYGENASE ALKB HOMOLOG 3"/>
    <property type="match status" value="1"/>
</dbReference>
<dbReference type="SUPFAM" id="SSF52499">
    <property type="entry name" value="Isochorismatase-like hydrolases"/>
    <property type="match status" value="1"/>
</dbReference>
<name>A0A2T1GCY3_9CYAN</name>
<evidence type="ECO:0000313" key="2">
    <source>
        <dbReference type="EMBL" id="PSB55311.1"/>
    </source>
</evidence>
<dbReference type="InterPro" id="IPR027450">
    <property type="entry name" value="AlkB-like"/>
</dbReference>
<gene>
    <name evidence="2" type="ORF">C7B77_15400</name>
</gene>
<dbReference type="OrthoDB" id="257098at2"/>
<reference evidence="2 3" key="1">
    <citation type="submission" date="2018-03" db="EMBL/GenBank/DDBJ databases">
        <title>The ancient ancestry and fast evolution of plastids.</title>
        <authorList>
            <person name="Moore K.R."/>
            <person name="Magnabosco C."/>
            <person name="Momper L."/>
            <person name="Gold D.A."/>
            <person name="Bosak T."/>
            <person name="Fournier G.P."/>
        </authorList>
    </citation>
    <scope>NUCLEOTIDE SEQUENCE [LARGE SCALE GENOMIC DNA]</scope>
    <source>
        <strain evidence="2 3">CCALA 037</strain>
    </source>
</reference>
<sequence length="476" mass="53532">MKLSALLIVDLQNDFLTQGGAFFKWHIEPQQLCEAIDWLVQAARQQHRQVVWITSNYGEVTGTPEELQDKTHIGKPCCVKGTWGSEIVPALQSAFDRRTDDELEIVKYWYDAFNRTTLHEWLQAKQITKLSICGVTTNVCVFQTAKSALRLGYQVEILEEATSASTPGKHLLAIRELEKLGATTRHWGELLSDSHPVRLSGIAGDSSLDCAALSSCVNERTFQTLHDEVAWHHMIHRGSAVPRLIALQGTKEPDGVEPLYRHPADEQPPLTYWTPTVDAIRQDVERRIGHPLNHCLIQLYRNGRDFIGEHADKTLDVMRPSFIVNVSLGATRSMIFRSKTDKGAVPQKLPLPHGSLFMLNLDSNQKFYHGIKQLGNDGTDAPRISLTLRYIGTYYDPTNGAVWGIGAPSKTRAEANARVEWIDALAPEAKLAKETAEAECMLRLFREENINDSFDANDYQPGFDILDFQGFVDRRS</sequence>
<dbReference type="Pfam" id="PF00857">
    <property type="entry name" value="Isochorismatase"/>
    <property type="match status" value="1"/>
</dbReference>
<feature type="domain" description="Fe2OG dioxygenase" evidence="1">
    <location>
        <begin position="291"/>
        <end position="392"/>
    </location>
</feature>
<protein>
    <submittedName>
        <fullName evidence="2">Pyrazinamidase/nicotinamidase</fullName>
    </submittedName>
</protein>
<dbReference type="PROSITE" id="PS51471">
    <property type="entry name" value="FE2OG_OXY"/>
    <property type="match status" value="1"/>
</dbReference>
<dbReference type="Pfam" id="PF13532">
    <property type="entry name" value="2OG-FeII_Oxy_2"/>
    <property type="match status" value="1"/>
</dbReference>
<dbReference type="Gene3D" id="3.40.50.850">
    <property type="entry name" value="Isochorismatase-like"/>
    <property type="match status" value="1"/>
</dbReference>
<dbReference type="SUPFAM" id="SSF51197">
    <property type="entry name" value="Clavaminate synthase-like"/>
    <property type="match status" value="1"/>
</dbReference>
<dbReference type="InterPro" id="IPR000868">
    <property type="entry name" value="Isochorismatase-like_dom"/>
</dbReference>
<proteinExistence type="predicted"/>
<comment type="caution">
    <text evidence="2">The sequence shown here is derived from an EMBL/GenBank/DDBJ whole genome shotgun (WGS) entry which is preliminary data.</text>
</comment>